<evidence type="ECO:0000259" key="5">
    <source>
        <dbReference type="Pfam" id="PF01555"/>
    </source>
</evidence>
<keyword evidence="3" id="KW-0808">Transferase</keyword>
<evidence type="ECO:0000313" key="6">
    <source>
        <dbReference type="EMBL" id="OMH29286.1"/>
    </source>
</evidence>
<dbReference type="PRINTS" id="PR00506">
    <property type="entry name" value="D21N6MTFRASE"/>
</dbReference>
<comment type="caution">
    <text evidence="6">The sequence shown here is derived from an EMBL/GenBank/DDBJ whole genome shotgun (WGS) entry which is preliminary data.</text>
</comment>
<evidence type="ECO:0000256" key="3">
    <source>
        <dbReference type="ARBA" id="ARBA00022679"/>
    </source>
</evidence>
<keyword evidence="4" id="KW-0949">S-adenosyl-L-methionine</keyword>
<proteinExistence type="inferred from homology"/>
<dbReference type="Proteomes" id="UP000187085">
    <property type="component" value="Unassembled WGS sequence"/>
</dbReference>
<dbReference type="InterPro" id="IPR002295">
    <property type="entry name" value="N4/N6-MTase_EcoPI_Mod-like"/>
</dbReference>
<gene>
    <name evidence="6" type="ORF">BKD30_00920</name>
</gene>
<dbReference type="PROSITE" id="PS00092">
    <property type="entry name" value="N6_MTASE"/>
    <property type="match status" value="1"/>
</dbReference>
<reference evidence="6 7" key="1">
    <citation type="submission" date="2016-12" db="EMBL/GenBank/DDBJ databases">
        <title>Draft genome of Tersicoccus phoenicis 1P05MA.</title>
        <authorList>
            <person name="Nakajima Y."/>
            <person name="Yoshizawa S."/>
            <person name="Nakamura K."/>
            <person name="Ogura Y."/>
            <person name="Hayashi T."/>
            <person name="Kogure K."/>
        </authorList>
    </citation>
    <scope>NUCLEOTIDE SEQUENCE [LARGE SCALE GENOMIC DNA]</scope>
    <source>
        <strain evidence="6 7">1p05MA</strain>
    </source>
</reference>
<evidence type="ECO:0000313" key="7">
    <source>
        <dbReference type="Proteomes" id="UP000187085"/>
    </source>
</evidence>
<dbReference type="SUPFAM" id="SSF53335">
    <property type="entry name" value="S-adenosyl-L-methionine-dependent methyltransferases"/>
    <property type="match status" value="1"/>
</dbReference>
<dbReference type="EMBL" id="MRDE01000006">
    <property type="protein sequence ID" value="OMH29286.1"/>
    <property type="molecule type" value="Genomic_DNA"/>
</dbReference>
<dbReference type="STRING" id="554083.BKD30_00920"/>
<evidence type="ECO:0000256" key="2">
    <source>
        <dbReference type="ARBA" id="ARBA00022603"/>
    </source>
</evidence>
<accession>A0A1R1LP94</accession>
<dbReference type="REBASE" id="195091">
    <property type="entry name" value="M.Tph30849ORF920P"/>
</dbReference>
<comment type="similarity">
    <text evidence="1">Belongs to the N(4)/N(6)-methyltransferase family.</text>
</comment>
<name>A0A1R1LP94_9MICC</name>
<dbReference type="InterPro" id="IPR029063">
    <property type="entry name" value="SAM-dependent_MTases_sf"/>
</dbReference>
<dbReference type="InterPro" id="IPR002941">
    <property type="entry name" value="DNA_methylase_N4/N6"/>
</dbReference>
<organism evidence="6 7">
    <name type="scientific">Tersicoccus phoenicis</name>
    <dbReference type="NCBI Taxonomy" id="554083"/>
    <lineage>
        <taxon>Bacteria</taxon>
        <taxon>Bacillati</taxon>
        <taxon>Actinomycetota</taxon>
        <taxon>Actinomycetes</taxon>
        <taxon>Micrococcales</taxon>
        <taxon>Micrococcaceae</taxon>
        <taxon>Tersicoccus</taxon>
    </lineage>
</organism>
<feature type="domain" description="DNA methylase N-4/N-6" evidence="5">
    <location>
        <begin position="86"/>
        <end position="382"/>
    </location>
</feature>
<dbReference type="AlphaFoldDB" id="A0A1R1LP94"/>
<dbReference type="GO" id="GO:0032259">
    <property type="term" value="P:methylation"/>
    <property type="evidence" value="ECO:0007669"/>
    <property type="project" value="UniProtKB-KW"/>
</dbReference>
<dbReference type="Gene3D" id="3.40.50.150">
    <property type="entry name" value="Vaccinia Virus protein VP39"/>
    <property type="match status" value="1"/>
</dbReference>
<dbReference type="InterPro" id="IPR002052">
    <property type="entry name" value="DNA_methylase_N6_adenine_CS"/>
</dbReference>
<dbReference type="GO" id="GO:0008170">
    <property type="term" value="F:N-methyltransferase activity"/>
    <property type="evidence" value="ECO:0007669"/>
    <property type="project" value="InterPro"/>
</dbReference>
<dbReference type="Pfam" id="PF01555">
    <property type="entry name" value="N6_N4_Mtase"/>
    <property type="match status" value="1"/>
</dbReference>
<keyword evidence="2" id="KW-0489">Methyltransferase</keyword>
<evidence type="ECO:0000256" key="4">
    <source>
        <dbReference type="ARBA" id="ARBA00022691"/>
    </source>
</evidence>
<protein>
    <recommendedName>
        <fullName evidence="5">DNA methylase N-4/N-6 domain-containing protein</fullName>
    </recommendedName>
</protein>
<evidence type="ECO:0000256" key="1">
    <source>
        <dbReference type="ARBA" id="ARBA00006594"/>
    </source>
</evidence>
<dbReference type="GO" id="GO:0003677">
    <property type="term" value="F:DNA binding"/>
    <property type="evidence" value="ECO:0007669"/>
    <property type="project" value="InterPro"/>
</dbReference>
<keyword evidence="7" id="KW-1185">Reference proteome</keyword>
<sequence length="529" mass="58352">MGCLTLSWVGKDRALIGTPDGGYAWVPRDDPRVTEVRLLQERSSVGEVGDTSAPTTDNQLITGDSYDALHALTRIPEYASEYRGRVKLVYIDPPFNTGQAFDHYDDALEHSVWLTMMRDRLLLIRDLLAPDGSVWVHLDDAEMAYCPVLMDEVFGRANFIATVIWEKVYSPKNSARHLSVDHDYVLVYARDAEVWRPQPLPRTPEMDAAYRNPDEDVRGVWKPGDLVANKSYRLGVYPVTTPSGRVIPGPPPGRYWRVSEGRLRELDQDGRIWWGERSDNIPALKRFLSEVRGRVPQTLWPYAEVGHNQSGKNEIQALFKGMIPFSTPKPERLLQRVIHIATNPGDIVLDCFGGSGTTAAVAHKMGRRWVTVELSPETVETFTRPRLEKVVNGADPGGVTEATAWSGGGGFRHVEVGPSLYDIADGHVFLAAWATGSALSRAIAAQLGFTTECDPPFAGARGRERLAVIDGVVDDAVVRAVVARLGDGERTVVVGKAATPEAGVLLEELSPGSRLRKAPRDLLHRGVVR</sequence>